<reference evidence="12" key="1">
    <citation type="submission" date="2022-11" db="EMBL/GenBank/DDBJ databases">
        <authorList>
            <person name="Petersen C."/>
        </authorList>
    </citation>
    <scope>NUCLEOTIDE SEQUENCE</scope>
    <source>
        <strain evidence="12">IBT 26290</strain>
    </source>
</reference>
<dbReference type="Pfam" id="PF10496">
    <property type="entry name" value="Syntaxin-18_N"/>
    <property type="match status" value="1"/>
</dbReference>
<feature type="region of interest" description="Disordered" evidence="9">
    <location>
        <begin position="1"/>
        <end position="32"/>
    </location>
</feature>
<comment type="similarity">
    <text evidence="2">Belongs to the syntaxin family.</text>
</comment>
<protein>
    <recommendedName>
        <fullName evidence="11">SNARE-complex protein Syntaxin-18 N-terminal domain-containing protein</fullName>
    </recommendedName>
</protein>
<evidence type="ECO:0000256" key="8">
    <source>
        <dbReference type="ARBA" id="ARBA00023136"/>
    </source>
</evidence>
<dbReference type="PANTHER" id="PTHR15959">
    <property type="entry name" value="SYNTAXIN-18"/>
    <property type="match status" value="1"/>
</dbReference>
<sequence length="435" mass="47148">MTDLTPTLNSLLSAQHARSIPAPETRAPSTDPADEFLKEAHRINTHITSLLTYLHSIRHAYLSTTAPSRRNPSTTRATTDKHFPSTTHSQHLTDPERDAIDSSTALLLRDLATSLTNLSSAETLRQETSASLLRKKYGHSAAGALLWRWAGGGSALDQQAEEAKSAEQVEAEERAKTTAGVREGVLWFLRRGLEGVASVQRGMVEKRIERVREREKSVLYKSASASASASAGKGTGKSSGEASGGGPGPAAGSMSSSASSLPTRDATLSEADAAQIEAQLSPEQLQLFAEENDSMLRHYEDTLGKVQCVLPSSIFPLPYSPLPFLTGGFRFVLVLSCLVLSCLVFVGKRLPNTLLRNAEKSLLEISALQETLVSHLATQEEYIFQLVSDVDTTQSNVGRGNKELKRATERRSTAQAVFWGTVGLCTWLVVWDLVF</sequence>
<dbReference type="GeneID" id="81423348"/>
<evidence type="ECO:0000256" key="1">
    <source>
        <dbReference type="ARBA" id="ARBA00004211"/>
    </source>
</evidence>
<gene>
    <name evidence="12" type="ORF">N7482_002047</name>
</gene>
<keyword evidence="5" id="KW-0653">Protein transport</keyword>
<evidence type="ECO:0000256" key="2">
    <source>
        <dbReference type="ARBA" id="ARBA00009063"/>
    </source>
</evidence>
<keyword evidence="8 10" id="KW-0472">Membrane</keyword>
<evidence type="ECO:0000256" key="5">
    <source>
        <dbReference type="ARBA" id="ARBA00022927"/>
    </source>
</evidence>
<keyword evidence="4 10" id="KW-0812">Transmembrane</keyword>
<keyword evidence="6 10" id="KW-1133">Transmembrane helix</keyword>
<evidence type="ECO:0000259" key="11">
    <source>
        <dbReference type="Pfam" id="PF10496"/>
    </source>
</evidence>
<dbReference type="EMBL" id="JAPQKN010000001">
    <property type="protein sequence ID" value="KAJ5176170.1"/>
    <property type="molecule type" value="Genomic_DNA"/>
</dbReference>
<keyword evidence="13" id="KW-1185">Reference proteome</keyword>
<dbReference type="Proteomes" id="UP001149163">
    <property type="component" value="Unassembled WGS sequence"/>
</dbReference>
<feature type="compositionally biased region" description="Polar residues" evidence="9">
    <location>
        <begin position="64"/>
        <end position="77"/>
    </location>
</feature>
<keyword evidence="3" id="KW-0813">Transport</keyword>
<dbReference type="GO" id="GO:0005783">
    <property type="term" value="C:endoplasmic reticulum"/>
    <property type="evidence" value="ECO:0007669"/>
    <property type="project" value="TreeGrafter"/>
</dbReference>
<keyword evidence="7" id="KW-0175">Coiled coil</keyword>
<evidence type="ECO:0000256" key="10">
    <source>
        <dbReference type="SAM" id="Phobius"/>
    </source>
</evidence>
<evidence type="ECO:0000313" key="13">
    <source>
        <dbReference type="Proteomes" id="UP001149163"/>
    </source>
</evidence>
<evidence type="ECO:0000256" key="9">
    <source>
        <dbReference type="SAM" id="MobiDB-lite"/>
    </source>
</evidence>
<feature type="transmembrane region" description="Helical" evidence="10">
    <location>
        <begin position="416"/>
        <end position="434"/>
    </location>
</feature>
<accession>A0A9W9IHS0</accession>
<dbReference type="GO" id="GO:0015031">
    <property type="term" value="P:protein transport"/>
    <property type="evidence" value="ECO:0007669"/>
    <property type="project" value="UniProtKB-KW"/>
</dbReference>
<dbReference type="PANTHER" id="PTHR15959:SF0">
    <property type="entry name" value="SYNTAXIN-18"/>
    <property type="match status" value="1"/>
</dbReference>
<dbReference type="GO" id="GO:0031201">
    <property type="term" value="C:SNARE complex"/>
    <property type="evidence" value="ECO:0007669"/>
    <property type="project" value="TreeGrafter"/>
</dbReference>
<dbReference type="OrthoDB" id="342981at2759"/>
<evidence type="ECO:0000256" key="7">
    <source>
        <dbReference type="ARBA" id="ARBA00023054"/>
    </source>
</evidence>
<evidence type="ECO:0000256" key="4">
    <source>
        <dbReference type="ARBA" id="ARBA00022692"/>
    </source>
</evidence>
<reference evidence="12" key="2">
    <citation type="journal article" date="2023" name="IMA Fungus">
        <title>Comparative genomic study of the Penicillium genus elucidates a diverse pangenome and 15 lateral gene transfer events.</title>
        <authorList>
            <person name="Petersen C."/>
            <person name="Sorensen T."/>
            <person name="Nielsen M.R."/>
            <person name="Sondergaard T.E."/>
            <person name="Sorensen J.L."/>
            <person name="Fitzpatrick D.A."/>
            <person name="Frisvad J.C."/>
            <person name="Nielsen K.L."/>
        </authorList>
    </citation>
    <scope>NUCLEOTIDE SEQUENCE</scope>
    <source>
        <strain evidence="12">IBT 26290</strain>
    </source>
</reference>
<evidence type="ECO:0000313" key="12">
    <source>
        <dbReference type="EMBL" id="KAJ5176170.1"/>
    </source>
</evidence>
<evidence type="ECO:0000256" key="3">
    <source>
        <dbReference type="ARBA" id="ARBA00022448"/>
    </source>
</evidence>
<feature type="region of interest" description="Disordered" evidence="9">
    <location>
        <begin position="228"/>
        <end position="266"/>
    </location>
</feature>
<dbReference type="GO" id="GO:0006890">
    <property type="term" value="P:retrograde vesicle-mediated transport, Golgi to endoplasmic reticulum"/>
    <property type="evidence" value="ECO:0007669"/>
    <property type="project" value="TreeGrafter"/>
</dbReference>
<name>A0A9W9IHS0_9EURO</name>
<feature type="domain" description="SNARE-complex protein Syntaxin-18 N-terminal" evidence="11">
    <location>
        <begin position="14"/>
        <end position="80"/>
    </location>
</feature>
<feature type="compositionally biased region" description="Low complexity" evidence="9">
    <location>
        <begin position="250"/>
        <end position="260"/>
    </location>
</feature>
<evidence type="ECO:0000256" key="6">
    <source>
        <dbReference type="ARBA" id="ARBA00022989"/>
    </source>
</evidence>
<dbReference type="InterPro" id="IPR019529">
    <property type="entry name" value="Syntaxin-18_N"/>
</dbReference>
<feature type="region of interest" description="Disordered" evidence="9">
    <location>
        <begin position="64"/>
        <end position="95"/>
    </location>
</feature>
<organism evidence="12 13">
    <name type="scientific">Penicillium canariense</name>
    <dbReference type="NCBI Taxonomy" id="189055"/>
    <lineage>
        <taxon>Eukaryota</taxon>
        <taxon>Fungi</taxon>
        <taxon>Dikarya</taxon>
        <taxon>Ascomycota</taxon>
        <taxon>Pezizomycotina</taxon>
        <taxon>Eurotiomycetes</taxon>
        <taxon>Eurotiomycetidae</taxon>
        <taxon>Eurotiales</taxon>
        <taxon>Aspergillaceae</taxon>
        <taxon>Penicillium</taxon>
    </lineage>
</organism>
<comment type="subcellular location">
    <subcellularLocation>
        <location evidence="1">Membrane</location>
        <topology evidence="1">Single-pass type IV membrane protein</topology>
    </subcellularLocation>
</comment>
<dbReference type="RefSeq" id="XP_056547778.1">
    <property type="nucleotide sequence ID" value="XM_056684172.1"/>
</dbReference>
<proteinExistence type="inferred from homology"/>
<dbReference type="Gene3D" id="1.20.5.110">
    <property type="match status" value="1"/>
</dbReference>
<feature type="transmembrane region" description="Helical" evidence="10">
    <location>
        <begin position="322"/>
        <end position="346"/>
    </location>
</feature>
<comment type="caution">
    <text evidence="12">The sequence shown here is derived from an EMBL/GenBank/DDBJ whole genome shotgun (WGS) entry which is preliminary data.</text>
</comment>
<feature type="compositionally biased region" description="Gly residues" evidence="9">
    <location>
        <begin position="233"/>
        <end position="249"/>
    </location>
</feature>
<feature type="compositionally biased region" description="Polar residues" evidence="9">
    <location>
        <begin position="1"/>
        <end position="13"/>
    </location>
</feature>
<dbReference type="AlphaFoldDB" id="A0A9W9IHS0"/>